<dbReference type="NCBIfam" id="NF000801">
    <property type="entry name" value="PRK00055.1-3"/>
    <property type="match status" value="1"/>
</dbReference>
<feature type="active site" description="Proton acceptor" evidence="8">
    <location>
        <position position="64"/>
    </location>
</feature>
<dbReference type="GO" id="GO:0042781">
    <property type="term" value="F:3'-tRNA processing endoribonuclease activity"/>
    <property type="evidence" value="ECO:0007669"/>
    <property type="project" value="UniProtKB-UniRule"/>
</dbReference>
<reference evidence="10 11" key="1">
    <citation type="submission" date="2019-10" db="EMBL/GenBank/DDBJ databases">
        <title>Genome Sequences from Six Type Strain Members of the Archaeal Family Sulfolobaceae: Acidianus ambivalens, Acidianus infernus, Metallosphaera prunae, Stygiolobus azoricus, Sulfolobus metallicus, and Sulfurisphaera ohwakuensis.</title>
        <authorList>
            <person name="Counts J.A."/>
            <person name="Kelly R.M."/>
        </authorList>
    </citation>
    <scope>NUCLEOTIDE SEQUENCE [LARGE SCALE GENOMIC DNA]</scope>
    <source>
        <strain evidence="10 11">FC6</strain>
    </source>
</reference>
<evidence type="ECO:0000256" key="6">
    <source>
        <dbReference type="ARBA" id="ARBA00022801"/>
    </source>
</evidence>
<dbReference type="NCBIfam" id="TIGR02651">
    <property type="entry name" value="RNase_Z"/>
    <property type="match status" value="1"/>
</dbReference>
<dbReference type="Pfam" id="PF12706">
    <property type="entry name" value="Lactamase_B_2"/>
    <property type="match status" value="1"/>
</dbReference>
<dbReference type="Proteomes" id="UP000423396">
    <property type="component" value="Chromosome"/>
</dbReference>
<accession>A0A650CLB5</accession>
<dbReference type="RefSeq" id="WP_156004762.1">
    <property type="nucleotide sequence ID" value="NZ_CP045483.1"/>
</dbReference>
<keyword evidence="3 8" id="KW-0540">Nuclease</keyword>
<comment type="cofactor">
    <cofactor evidence="8">
        <name>Zn(2+)</name>
        <dbReference type="ChEBI" id="CHEBI:29105"/>
    </cofactor>
    <text evidence="8">Binds 2 Zn(2+) ions.</text>
</comment>
<keyword evidence="6 8" id="KW-0378">Hydrolase</keyword>
<evidence type="ECO:0000256" key="5">
    <source>
        <dbReference type="ARBA" id="ARBA00022759"/>
    </source>
</evidence>
<dbReference type="InterPro" id="IPR036866">
    <property type="entry name" value="RibonucZ/Hydroxyglut_hydro"/>
</dbReference>
<dbReference type="SUPFAM" id="SSF56281">
    <property type="entry name" value="Metallo-hydrolase/oxidoreductase"/>
    <property type="match status" value="1"/>
</dbReference>
<sequence>MIKIYFIGTGGGAPNKRGLPAYLVQREGLYALFDVGEGTQQRLIESGLGFMRIRVIGITHLHGDHVLGLPGLLETMGMYSRKEKLTLLGPPELKDFVSEVFNRTYFSPNYEIEFAESYEDSNIRITKFRTCHVVNSYGFIFEEKDRINIDAERLRREGIKDWRIIRLLKEGKRVEIGTKVLLPEDYLVVKKGIKVAYTGDTAPCNDVINAVREVDLLLHDSTFLNEKEAYDYGHSNSKDAATVATKANVKRLALIHISPRYDDATPLLKEAMKVFEKTFLPEPFSYYILQE</sequence>
<name>A0A650CLB5_9CREN</name>
<organism evidence="10 11">
    <name type="scientific">Stygiolobus azoricus</name>
    <dbReference type="NCBI Taxonomy" id="41675"/>
    <lineage>
        <taxon>Archaea</taxon>
        <taxon>Thermoproteota</taxon>
        <taxon>Thermoprotei</taxon>
        <taxon>Sulfolobales</taxon>
        <taxon>Sulfolobaceae</taxon>
        <taxon>Stygiolobus</taxon>
    </lineage>
</organism>
<dbReference type="InterPro" id="IPR001279">
    <property type="entry name" value="Metallo-B-lactamas"/>
</dbReference>
<feature type="binding site" evidence="8">
    <location>
        <position position="60"/>
    </location>
    <ligand>
        <name>Zn(2+)</name>
        <dbReference type="ChEBI" id="CHEBI:29105"/>
        <label>1</label>
        <note>catalytic</note>
    </ligand>
</feature>
<dbReference type="KEGG" id="sazo:D1868_00250"/>
<gene>
    <name evidence="8 10" type="primary">rnz</name>
    <name evidence="10" type="ORF">D1868_00250</name>
</gene>
<dbReference type="GO" id="GO:0008270">
    <property type="term" value="F:zinc ion binding"/>
    <property type="evidence" value="ECO:0007669"/>
    <property type="project" value="UniProtKB-UniRule"/>
</dbReference>
<comment type="similarity">
    <text evidence="8">Belongs to the RNase Z family.</text>
</comment>
<feature type="binding site" evidence="8">
    <location>
        <position position="200"/>
    </location>
    <ligand>
        <name>Zn(2+)</name>
        <dbReference type="ChEBI" id="CHEBI:29105"/>
        <label>1</label>
        <note>catalytic</note>
    </ligand>
</feature>
<protein>
    <recommendedName>
        <fullName evidence="8">Ribonuclease Z</fullName>
        <shortName evidence="8">RNase Z</shortName>
        <ecNumber evidence="8">3.1.26.11</ecNumber>
    </recommendedName>
    <alternativeName>
        <fullName evidence="8">tRNA 3 endonuclease</fullName>
    </alternativeName>
    <alternativeName>
        <fullName evidence="8">tRNase Z</fullName>
    </alternativeName>
</protein>
<dbReference type="PANTHER" id="PTHR46018">
    <property type="entry name" value="ZINC PHOSPHODIESTERASE ELAC PROTEIN 1"/>
    <property type="match status" value="1"/>
</dbReference>
<dbReference type="Pfam" id="PF23023">
    <property type="entry name" value="Anti-Pycsar_Apyc1"/>
    <property type="match status" value="1"/>
</dbReference>
<comment type="subunit">
    <text evidence="1 8">Homodimer.</text>
</comment>
<feature type="binding site" evidence="8">
    <location>
        <position position="132"/>
    </location>
    <ligand>
        <name>Zn(2+)</name>
        <dbReference type="ChEBI" id="CHEBI:29105"/>
        <label>1</label>
        <note>catalytic</note>
    </ligand>
</feature>
<dbReference type="GeneID" id="42797460"/>
<evidence type="ECO:0000256" key="1">
    <source>
        <dbReference type="ARBA" id="ARBA00011738"/>
    </source>
</evidence>
<evidence type="ECO:0000313" key="10">
    <source>
        <dbReference type="EMBL" id="QGR18579.1"/>
    </source>
</evidence>
<evidence type="ECO:0000256" key="2">
    <source>
        <dbReference type="ARBA" id="ARBA00022694"/>
    </source>
</evidence>
<dbReference type="CDD" id="cd07717">
    <property type="entry name" value="RNaseZ_ZiPD-like_MBL-fold"/>
    <property type="match status" value="1"/>
</dbReference>
<feature type="binding site" evidence="8">
    <location>
        <position position="256"/>
    </location>
    <ligand>
        <name>Zn(2+)</name>
        <dbReference type="ChEBI" id="CHEBI:29105"/>
        <label>2</label>
        <note>catalytic</note>
    </ligand>
</feature>
<evidence type="ECO:0000256" key="3">
    <source>
        <dbReference type="ARBA" id="ARBA00022722"/>
    </source>
</evidence>
<feature type="domain" description="Metallo-beta-lactamase" evidence="9">
    <location>
        <begin position="187"/>
        <end position="257"/>
    </location>
</feature>
<feature type="binding site" evidence="8">
    <location>
        <position position="64"/>
    </location>
    <ligand>
        <name>Zn(2+)</name>
        <dbReference type="ChEBI" id="CHEBI:29105"/>
        <label>2</label>
        <note>catalytic</note>
    </ligand>
</feature>
<feature type="binding site" evidence="8">
    <location>
        <position position="65"/>
    </location>
    <ligand>
        <name>Zn(2+)</name>
        <dbReference type="ChEBI" id="CHEBI:29105"/>
        <label>2</label>
        <note>catalytic</note>
    </ligand>
</feature>
<dbReference type="AlphaFoldDB" id="A0A650CLB5"/>
<dbReference type="OrthoDB" id="85118at2157"/>
<feature type="binding site" evidence="8">
    <location>
        <position position="62"/>
    </location>
    <ligand>
        <name>Zn(2+)</name>
        <dbReference type="ChEBI" id="CHEBI:29105"/>
        <label>1</label>
        <note>catalytic</note>
    </ligand>
</feature>
<proteinExistence type="inferred from homology"/>
<evidence type="ECO:0000313" key="11">
    <source>
        <dbReference type="Proteomes" id="UP000423396"/>
    </source>
</evidence>
<dbReference type="EC" id="3.1.26.11" evidence="8"/>
<keyword evidence="11" id="KW-1185">Reference proteome</keyword>
<evidence type="ECO:0000256" key="4">
    <source>
        <dbReference type="ARBA" id="ARBA00022723"/>
    </source>
</evidence>
<feature type="binding site" evidence="8">
    <location>
        <position position="200"/>
    </location>
    <ligand>
        <name>Zn(2+)</name>
        <dbReference type="ChEBI" id="CHEBI:29105"/>
        <label>2</label>
        <note>catalytic</note>
    </ligand>
</feature>
<dbReference type="Gene3D" id="3.60.15.10">
    <property type="entry name" value="Ribonuclease Z/Hydroxyacylglutathione hydrolase-like"/>
    <property type="match status" value="1"/>
</dbReference>
<dbReference type="InterPro" id="IPR013471">
    <property type="entry name" value="RNase_Z/BN"/>
</dbReference>
<comment type="catalytic activity">
    <reaction evidence="8">
        <text>Endonucleolytic cleavage of RNA, removing extra 3' nucleotides from tRNA precursor, generating 3' termini of tRNAs. A 3'-hydroxy group is left at the tRNA terminus and a 5'-phosphoryl group is left at the trailer molecule.</text>
        <dbReference type="EC" id="3.1.26.11"/>
    </reaction>
</comment>
<keyword evidence="2 8" id="KW-0819">tRNA processing</keyword>
<keyword evidence="5 8" id="KW-0255">Endonuclease</keyword>
<evidence type="ECO:0000256" key="8">
    <source>
        <dbReference type="HAMAP-Rule" id="MF_01818"/>
    </source>
</evidence>
<keyword evidence="4 8" id="KW-0479">Metal-binding</keyword>
<dbReference type="EMBL" id="CP045483">
    <property type="protein sequence ID" value="QGR18579.1"/>
    <property type="molecule type" value="Genomic_DNA"/>
</dbReference>
<dbReference type="PANTHER" id="PTHR46018:SF2">
    <property type="entry name" value="ZINC PHOSPHODIESTERASE ELAC PROTEIN 1"/>
    <property type="match status" value="1"/>
</dbReference>
<comment type="function">
    <text evidence="8">Zinc phosphodiesterase, which displays some tRNA 3'-processing endonuclease activity. Probably involved in tRNA maturation, by removing a 3'-trailer from precursor tRNA.</text>
</comment>
<evidence type="ECO:0000256" key="7">
    <source>
        <dbReference type="ARBA" id="ARBA00022833"/>
    </source>
</evidence>
<dbReference type="HAMAP" id="MF_01818">
    <property type="entry name" value="RNase_Z_BN"/>
    <property type="match status" value="1"/>
</dbReference>
<keyword evidence="7 8" id="KW-0862">Zinc</keyword>
<evidence type="ECO:0000259" key="9">
    <source>
        <dbReference type="Pfam" id="PF12706"/>
    </source>
</evidence>